<feature type="modified residue" description="4-aspartylphosphate" evidence="2">
    <location>
        <position position="73"/>
    </location>
</feature>
<evidence type="ECO:0000313" key="4">
    <source>
        <dbReference type="EMBL" id="SFK02983.1"/>
    </source>
</evidence>
<dbReference type="CDD" id="cd00156">
    <property type="entry name" value="REC"/>
    <property type="match status" value="1"/>
</dbReference>
<dbReference type="Proteomes" id="UP000199630">
    <property type="component" value="Unassembled WGS sequence"/>
</dbReference>
<dbReference type="STRING" id="588602.SAMN04487991_3593"/>
<dbReference type="EMBL" id="FORH01000008">
    <property type="protein sequence ID" value="SFK02983.1"/>
    <property type="molecule type" value="Genomic_DNA"/>
</dbReference>
<dbReference type="PROSITE" id="PS50110">
    <property type="entry name" value="RESPONSE_REGULATORY"/>
    <property type="match status" value="1"/>
</dbReference>
<dbReference type="Pfam" id="PF00072">
    <property type="entry name" value="Response_reg"/>
    <property type="match status" value="1"/>
</dbReference>
<dbReference type="RefSeq" id="WP_090062094.1">
    <property type="nucleotide sequence ID" value="NZ_FORH01000008.1"/>
</dbReference>
<evidence type="ECO:0000256" key="1">
    <source>
        <dbReference type="ARBA" id="ARBA00022553"/>
    </source>
</evidence>
<feature type="domain" description="Response regulatory" evidence="3">
    <location>
        <begin position="24"/>
        <end position="137"/>
    </location>
</feature>
<dbReference type="SUPFAM" id="SSF52172">
    <property type="entry name" value="CheY-like"/>
    <property type="match status" value="1"/>
</dbReference>
<sequence length="239" mass="25661">MTDDLDMLMVTQSPTPDRPLLGLTVLVVEDSRFASEAMRLLCLRSGARIRRADSLASARKHLRVYRPSVVIVDLGLPDGSGADLIAELTATRPRVDVVLGMSGDSGADALSSAAGADGFIEKPISSLGAFQELILSCLPETTRPEGVHGVSNDEIHPDAIALQDDFVHIADLLTTEKSDERLDYIAQFLSGVARTSGDVEMEIAAHSLAVNRQYNQPYGSDVARIAGLVQARIEPRKVV</sequence>
<reference evidence="5" key="1">
    <citation type="submission" date="2016-10" db="EMBL/GenBank/DDBJ databases">
        <authorList>
            <person name="Varghese N."/>
            <person name="Submissions S."/>
        </authorList>
    </citation>
    <scope>NUCLEOTIDE SEQUENCE [LARGE SCALE GENOMIC DNA]</scope>
    <source>
        <strain evidence="5">DSM 26471</strain>
    </source>
</reference>
<keyword evidence="5" id="KW-1185">Reference proteome</keyword>
<evidence type="ECO:0000313" key="5">
    <source>
        <dbReference type="Proteomes" id="UP000199630"/>
    </source>
</evidence>
<dbReference type="InterPro" id="IPR011006">
    <property type="entry name" value="CheY-like_superfamily"/>
</dbReference>
<protein>
    <submittedName>
        <fullName evidence="4">Response regulator receiver domain-containing protein</fullName>
    </submittedName>
</protein>
<organism evidence="4 5">
    <name type="scientific">Celeribacter neptunius</name>
    <dbReference type="NCBI Taxonomy" id="588602"/>
    <lineage>
        <taxon>Bacteria</taxon>
        <taxon>Pseudomonadati</taxon>
        <taxon>Pseudomonadota</taxon>
        <taxon>Alphaproteobacteria</taxon>
        <taxon>Rhodobacterales</taxon>
        <taxon>Roseobacteraceae</taxon>
        <taxon>Celeribacter</taxon>
    </lineage>
</organism>
<accession>A0A1I3W712</accession>
<keyword evidence="1 2" id="KW-0597">Phosphoprotein</keyword>
<name>A0A1I3W712_9RHOB</name>
<gene>
    <name evidence="4" type="ORF">SAMN04487991_3593</name>
</gene>
<dbReference type="SMART" id="SM00448">
    <property type="entry name" value="REC"/>
    <property type="match status" value="1"/>
</dbReference>
<evidence type="ECO:0000256" key="2">
    <source>
        <dbReference type="PROSITE-ProRule" id="PRU00169"/>
    </source>
</evidence>
<dbReference type="Gene3D" id="3.40.50.2300">
    <property type="match status" value="1"/>
</dbReference>
<evidence type="ECO:0000259" key="3">
    <source>
        <dbReference type="PROSITE" id="PS50110"/>
    </source>
</evidence>
<dbReference type="InterPro" id="IPR050595">
    <property type="entry name" value="Bact_response_regulator"/>
</dbReference>
<dbReference type="AlphaFoldDB" id="A0A1I3W712"/>
<dbReference type="PANTHER" id="PTHR44591:SF3">
    <property type="entry name" value="RESPONSE REGULATORY DOMAIN-CONTAINING PROTEIN"/>
    <property type="match status" value="1"/>
</dbReference>
<dbReference type="OrthoDB" id="7831674at2"/>
<dbReference type="PANTHER" id="PTHR44591">
    <property type="entry name" value="STRESS RESPONSE REGULATOR PROTEIN 1"/>
    <property type="match status" value="1"/>
</dbReference>
<proteinExistence type="predicted"/>
<dbReference type="GO" id="GO:0000160">
    <property type="term" value="P:phosphorelay signal transduction system"/>
    <property type="evidence" value="ECO:0007669"/>
    <property type="project" value="InterPro"/>
</dbReference>
<dbReference type="InterPro" id="IPR001789">
    <property type="entry name" value="Sig_transdc_resp-reg_receiver"/>
</dbReference>